<dbReference type="Proteomes" id="UP001361239">
    <property type="component" value="Unassembled WGS sequence"/>
</dbReference>
<dbReference type="InterPro" id="IPR006680">
    <property type="entry name" value="Amidohydro-rel"/>
</dbReference>
<dbReference type="PANTHER" id="PTHR21240:SF28">
    <property type="entry name" value="ISO-OROTATE DECARBOXYLASE (EUROFUNG)"/>
    <property type="match status" value="1"/>
</dbReference>
<dbReference type="InterPro" id="IPR032465">
    <property type="entry name" value="ACMSD"/>
</dbReference>
<sequence>MPTEALGETLDRPQAKSSIKIIDADTHLTEPHDMWIKRAPASIRDRVPQVKMLNGVRCWVIDGDKSIGTGAHPNSAVLKEGGKVRDLDQFLALQFEQVHAGSSNVKERLKVMDEAGIYAQIVYPNILGFGGQMAAKVDPALRLATVQIYNDAMAEIQEESGQRLFPMALLPWWDMKEAVKETERCIAMGMKGININSDPHTSRDENGDLIPDLGHEHWYPLWEVCNDKKLPINFHIGASETSIDWMGQQGWPSLPRDLRSGISGAMLFFNNGKTVANLIYSGVLDRYKDLKFVSVESGIGWVPFLMEALDYQLDEIAETKIFQKRPSEYFKSNFYACFWFEKKDVSDMLHKVGIDNCLFETDFPHPTSLYPIDNLEERLASLTQEDRAKVLSTNAARLYNIAI</sequence>
<keyword evidence="4" id="KW-1185">Reference proteome</keyword>
<evidence type="ECO:0000259" key="2">
    <source>
        <dbReference type="Pfam" id="PF04909"/>
    </source>
</evidence>
<name>A0ABU8RY22_9SPHN</name>
<feature type="domain" description="Amidohydrolase-related" evidence="2">
    <location>
        <begin position="23"/>
        <end position="401"/>
    </location>
</feature>
<dbReference type="EMBL" id="JBBHJZ010000002">
    <property type="protein sequence ID" value="MEJ5977632.1"/>
    <property type="molecule type" value="Genomic_DNA"/>
</dbReference>
<dbReference type="InterPro" id="IPR032466">
    <property type="entry name" value="Metal_Hydrolase"/>
</dbReference>
<dbReference type="Pfam" id="PF04909">
    <property type="entry name" value="Amidohydro_2"/>
    <property type="match status" value="1"/>
</dbReference>
<dbReference type="Gene3D" id="3.20.20.140">
    <property type="entry name" value="Metal-dependent hydrolases"/>
    <property type="match status" value="1"/>
</dbReference>
<evidence type="ECO:0000256" key="1">
    <source>
        <dbReference type="ARBA" id="ARBA00023239"/>
    </source>
</evidence>
<keyword evidence="1" id="KW-0456">Lyase</keyword>
<accession>A0ABU8RY22</accession>
<evidence type="ECO:0000313" key="3">
    <source>
        <dbReference type="EMBL" id="MEJ5977632.1"/>
    </source>
</evidence>
<evidence type="ECO:0000313" key="4">
    <source>
        <dbReference type="Proteomes" id="UP001361239"/>
    </source>
</evidence>
<dbReference type="RefSeq" id="WP_339587564.1">
    <property type="nucleotide sequence ID" value="NZ_JBBHJZ010000002.1"/>
</dbReference>
<comment type="caution">
    <text evidence="3">The sequence shown here is derived from an EMBL/GenBank/DDBJ whole genome shotgun (WGS) entry which is preliminary data.</text>
</comment>
<reference evidence="3 4" key="1">
    <citation type="submission" date="2024-03" db="EMBL/GenBank/DDBJ databases">
        <authorList>
            <person name="Jo J.-H."/>
        </authorList>
    </citation>
    <scope>NUCLEOTIDE SEQUENCE [LARGE SCALE GENOMIC DNA]</scope>
    <source>
        <strain evidence="3 4">PS1R-30</strain>
    </source>
</reference>
<dbReference type="PANTHER" id="PTHR21240">
    <property type="entry name" value="2-AMINO-3-CARBOXYLMUCONATE-6-SEMIALDEHYDE DECARBOXYLASE"/>
    <property type="match status" value="1"/>
</dbReference>
<protein>
    <submittedName>
        <fullName evidence="3">Amidohydrolase family protein</fullName>
    </submittedName>
</protein>
<organism evidence="3 4">
    <name type="scientific">Novosphingobium anseongense</name>
    <dbReference type="NCBI Taxonomy" id="3133436"/>
    <lineage>
        <taxon>Bacteria</taxon>
        <taxon>Pseudomonadati</taxon>
        <taxon>Pseudomonadota</taxon>
        <taxon>Alphaproteobacteria</taxon>
        <taxon>Sphingomonadales</taxon>
        <taxon>Sphingomonadaceae</taxon>
        <taxon>Novosphingobium</taxon>
    </lineage>
</organism>
<proteinExistence type="predicted"/>
<gene>
    <name evidence="3" type="ORF">WG901_13370</name>
</gene>
<dbReference type="SUPFAM" id="SSF51556">
    <property type="entry name" value="Metallo-dependent hydrolases"/>
    <property type="match status" value="1"/>
</dbReference>